<evidence type="ECO:0000256" key="4">
    <source>
        <dbReference type="ARBA" id="ARBA00022833"/>
    </source>
</evidence>
<evidence type="ECO:0000256" key="3">
    <source>
        <dbReference type="ARBA" id="ARBA00022801"/>
    </source>
</evidence>
<keyword evidence="2" id="KW-0479">Metal-binding</keyword>
<dbReference type="OrthoDB" id="517279at2"/>
<evidence type="ECO:0000256" key="1">
    <source>
        <dbReference type="ARBA" id="ARBA00022670"/>
    </source>
</evidence>
<name>A0A371JRU1_9FLAO</name>
<keyword evidence="5" id="KW-0482">Metalloprotease</keyword>
<dbReference type="Gene3D" id="3.40.140.10">
    <property type="entry name" value="Cytidine Deaminase, domain 2"/>
    <property type="match status" value="1"/>
</dbReference>
<keyword evidence="1" id="KW-0645">Protease</keyword>
<evidence type="ECO:0000256" key="5">
    <source>
        <dbReference type="ARBA" id="ARBA00023049"/>
    </source>
</evidence>
<keyword evidence="4" id="KW-0862">Zinc</keyword>
<keyword evidence="3" id="KW-0378">Hydrolase</keyword>
<dbReference type="Pfam" id="PF14464">
    <property type="entry name" value="Prok-JAB"/>
    <property type="match status" value="1"/>
</dbReference>
<dbReference type="InterPro" id="IPR028090">
    <property type="entry name" value="JAB_dom_prok"/>
</dbReference>
<dbReference type="AlphaFoldDB" id="A0A371JRU1"/>
<dbReference type="GO" id="GO:0008237">
    <property type="term" value="F:metallopeptidase activity"/>
    <property type="evidence" value="ECO:0007669"/>
    <property type="project" value="UniProtKB-KW"/>
</dbReference>
<reference evidence="7 8" key="1">
    <citation type="submission" date="2018-08" db="EMBL/GenBank/DDBJ databases">
        <title>Muricauda nanhaiensis sp. nov., isolated from seawater of the South China Sea.</title>
        <authorList>
            <person name="Dang Y."/>
        </authorList>
    </citation>
    <scope>NUCLEOTIDE SEQUENCE [LARGE SCALE GENOMIC DNA]</scope>
    <source>
        <strain evidence="7 8">SM1704</strain>
    </source>
</reference>
<dbReference type="RefSeq" id="WP_116184824.1">
    <property type="nucleotide sequence ID" value="NZ_QTJX01000002.1"/>
</dbReference>
<dbReference type="Proteomes" id="UP000261828">
    <property type="component" value="Unassembled WGS sequence"/>
</dbReference>
<evidence type="ECO:0000259" key="6">
    <source>
        <dbReference type="Pfam" id="PF14464"/>
    </source>
</evidence>
<organism evidence="7 8">
    <name type="scientific">Flagellimonas nanhaiensis</name>
    <dbReference type="NCBI Taxonomy" id="2292706"/>
    <lineage>
        <taxon>Bacteria</taxon>
        <taxon>Pseudomonadati</taxon>
        <taxon>Bacteroidota</taxon>
        <taxon>Flavobacteriia</taxon>
        <taxon>Flavobacteriales</taxon>
        <taxon>Flavobacteriaceae</taxon>
        <taxon>Flagellimonas</taxon>
    </lineage>
</organism>
<dbReference type="SUPFAM" id="SSF102712">
    <property type="entry name" value="JAB1/MPN domain"/>
    <property type="match status" value="1"/>
</dbReference>
<comment type="caution">
    <text evidence="7">The sequence shown here is derived from an EMBL/GenBank/DDBJ whole genome shotgun (WGS) entry which is preliminary data.</text>
</comment>
<sequence length="162" mass="18881">MIIELGNINLKFTNKAFRKMQSYIQDDGLKKEAGGILSGYCIDNFNFSIVDVTMPYEKDKRSKFGFWRASRLHQRFLNKIFKNSKGKCIYLGEWHTHPEDYPTPSGQDRKSMIDQIQKSELNSEKIFAVIMGRKGLHLSVLERKGVVFEIEYKFEELSSNLD</sequence>
<evidence type="ECO:0000313" key="7">
    <source>
        <dbReference type="EMBL" id="RDY60214.1"/>
    </source>
</evidence>
<gene>
    <name evidence="7" type="ORF">DX873_12880</name>
</gene>
<dbReference type="GO" id="GO:0006508">
    <property type="term" value="P:proteolysis"/>
    <property type="evidence" value="ECO:0007669"/>
    <property type="project" value="UniProtKB-KW"/>
</dbReference>
<evidence type="ECO:0000256" key="2">
    <source>
        <dbReference type="ARBA" id="ARBA00022723"/>
    </source>
</evidence>
<protein>
    <recommendedName>
        <fullName evidence="6">JAB domain-containing protein</fullName>
    </recommendedName>
</protein>
<accession>A0A371JRU1</accession>
<keyword evidence="8" id="KW-1185">Reference proteome</keyword>
<dbReference type="EMBL" id="QTJX01000002">
    <property type="protein sequence ID" value="RDY60214.1"/>
    <property type="molecule type" value="Genomic_DNA"/>
</dbReference>
<proteinExistence type="predicted"/>
<dbReference type="GO" id="GO:0046872">
    <property type="term" value="F:metal ion binding"/>
    <property type="evidence" value="ECO:0007669"/>
    <property type="project" value="UniProtKB-KW"/>
</dbReference>
<evidence type="ECO:0000313" key="8">
    <source>
        <dbReference type="Proteomes" id="UP000261828"/>
    </source>
</evidence>
<feature type="domain" description="JAB" evidence="6">
    <location>
        <begin position="29"/>
        <end position="132"/>
    </location>
</feature>